<sequence length="179" mass="19364">MAKVELSGLSKVFPGGTIGLDDVDLTVNDGEFIVLVGPSGCGKSTLLRIVAGLEEPTKGTVAIAGVTVNDLAPQLRDIAMVFQNYALYPHMTVEENLGFSLRVQHHPKTDAAREVNEAAHVLALEPLLERKPKALSGGQRQRVAMGRADRDVDRTRHTRCRSHRRTGGQGSKVLCRVCS</sequence>
<dbReference type="InterPro" id="IPR003439">
    <property type="entry name" value="ABC_transporter-like_ATP-bd"/>
</dbReference>
<evidence type="ECO:0000313" key="4">
    <source>
        <dbReference type="Proteomes" id="UP000612899"/>
    </source>
</evidence>
<comment type="caution">
    <text evidence="3">The sequence shown here is derived from an EMBL/GenBank/DDBJ whole genome shotgun (WGS) entry which is preliminary data.</text>
</comment>
<evidence type="ECO:0000259" key="2">
    <source>
        <dbReference type="PROSITE" id="PS50893"/>
    </source>
</evidence>
<reference evidence="3" key="1">
    <citation type="submission" date="2021-01" db="EMBL/GenBank/DDBJ databases">
        <title>Whole genome shotgun sequence of Rhizocola hellebori NBRC 109834.</title>
        <authorList>
            <person name="Komaki H."/>
            <person name="Tamura T."/>
        </authorList>
    </citation>
    <scope>NUCLEOTIDE SEQUENCE</scope>
    <source>
        <strain evidence="3">NBRC 109834</strain>
    </source>
</reference>
<gene>
    <name evidence="3" type="ORF">Rhe02_59340</name>
</gene>
<keyword evidence="4" id="KW-1185">Reference proteome</keyword>
<feature type="region of interest" description="Disordered" evidence="1">
    <location>
        <begin position="137"/>
        <end position="170"/>
    </location>
</feature>
<dbReference type="Gene3D" id="3.40.50.300">
    <property type="entry name" value="P-loop containing nucleotide triphosphate hydrolases"/>
    <property type="match status" value="1"/>
</dbReference>
<dbReference type="GO" id="GO:0055052">
    <property type="term" value="C:ATP-binding cassette (ABC) transporter complex, substrate-binding subunit-containing"/>
    <property type="evidence" value="ECO:0007669"/>
    <property type="project" value="TreeGrafter"/>
</dbReference>
<dbReference type="PANTHER" id="PTHR43875">
    <property type="entry name" value="MALTODEXTRIN IMPORT ATP-BINDING PROTEIN MSMX"/>
    <property type="match status" value="1"/>
</dbReference>
<dbReference type="EMBL" id="BONY01000041">
    <property type="protein sequence ID" value="GIH07867.1"/>
    <property type="molecule type" value="Genomic_DNA"/>
</dbReference>
<dbReference type="GO" id="GO:0005524">
    <property type="term" value="F:ATP binding"/>
    <property type="evidence" value="ECO:0007669"/>
    <property type="project" value="InterPro"/>
</dbReference>
<evidence type="ECO:0000256" key="1">
    <source>
        <dbReference type="SAM" id="MobiDB-lite"/>
    </source>
</evidence>
<dbReference type="InterPro" id="IPR047641">
    <property type="entry name" value="ABC_transpr_MalK/UgpC-like"/>
</dbReference>
<dbReference type="SUPFAM" id="SSF52540">
    <property type="entry name" value="P-loop containing nucleoside triphosphate hydrolases"/>
    <property type="match status" value="1"/>
</dbReference>
<dbReference type="InterPro" id="IPR027417">
    <property type="entry name" value="P-loop_NTPase"/>
</dbReference>
<dbReference type="RefSeq" id="WP_203911637.1">
    <property type="nucleotide sequence ID" value="NZ_BONY01000041.1"/>
</dbReference>
<feature type="compositionally biased region" description="Basic residues" evidence="1">
    <location>
        <begin position="156"/>
        <end position="166"/>
    </location>
</feature>
<organism evidence="3 4">
    <name type="scientific">Rhizocola hellebori</name>
    <dbReference type="NCBI Taxonomy" id="1392758"/>
    <lineage>
        <taxon>Bacteria</taxon>
        <taxon>Bacillati</taxon>
        <taxon>Actinomycetota</taxon>
        <taxon>Actinomycetes</taxon>
        <taxon>Micromonosporales</taxon>
        <taxon>Micromonosporaceae</taxon>
        <taxon>Rhizocola</taxon>
    </lineage>
</organism>
<dbReference type="PANTHER" id="PTHR43875:SF1">
    <property type="entry name" value="OSMOPROTECTIVE COMPOUNDS UPTAKE ATP-BINDING PROTEIN GGTA"/>
    <property type="match status" value="1"/>
</dbReference>
<accession>A0A8J3QDY7</accession>
<feature type="domain" description="ABC transporter" evidence="2">
    <location>
        <begin position="4"/>
        <end position="177"/>
    </location>
</feature>
<protein>
    <recommendedName>
        <fullName evidence="2">ABC transporter domain-containing protein</fullName>
    </recommendedName>
</protein>
<name>A0A8J3QDY7_9ACTN</name>
<dbReference type="Proteomes" id="UP000612899">
    <property type="component" value="Unassembled WGS sequence"/>
</dbReference>
<proteinExistence type="predicted"/>
<dbReference type="PROSITE" id="PS50893">
    <property type="entry name" value="ABC_TRANSPORTER_2"/>
    <property type="match status" value="1"/>
</dbReference>
<dbReference type="AlphaFoldDB" id="A0A8J3QDY7"/>
<dbReference type="GO" id="GO:0016887">
    <property type="term" value="F:ATP hydrolysis activity"/>
    <property type="evidence" value="ECO:0007669"/>
    <property type="project" value="InterPro"/>
</dbReference>
<dbReference type="Pfam" id="PF00005">
    <property type="entry name" value="ABC_tran"/>
    <property type="match status" value="1"/>
</dbReference>
<evidence type="ECO:0000313" key="3">
    <source>
        <dbReference type="EMBL" id="GIH07867.1"/>
    </source>
</evidence>